<evidence type="ECO:0000313" key="1">
    <source>
        <dbReference type="EMBL" id="KAH7925844.1"/>
    </source>
</evidence>
<keyword evidence="2" id="KW-1185">Reference proteome</keyword>
<protein>
    <submittedName>
        <fullName evidence="1">Nucleotidylyl transferase</fullName>
    </submittedName>
</protein>
<name>A0ACB8BJE7_9AGAM</name>
<sequence length="339" mass="37351">MIPSRSLLPVSFTSNALNLLHRVQQGASRVELVYTSHDQWPYPPIRRQSQAETQPALRISILDSSFNPPTLAHLALANAPLPRYATSPASTFVDPNDDYDAKMLLLSVRNADKSLKPGDATHVQRLEMMYLLSRYMSNPSGSGPGSHGADSDSGNPNVAIAIIDEPTFVGKSSSLLHFLQTRLSSLRSPPYTTADTPPILSPTNAYPPCQLTFLLGMDTLARLISPRYYQSEDAMTCALRTFFSPEAEGCRVVCARRTSSDIDAEAQREVERKILTAAREFVETERVTMIDIGETVQAFSSSEVRAKIGAGDDTWKRLVTPTLADYVVEKQLYQVLTPT</sequence>
<comment type="caution">
    <text evidence="1">The sequence shown here is derived from an EMBL/GenBank/DDBJ whole genome shotgun (WGS) entry which is preliminary data.</text>
</comment>
<dbReference type="Proteomes" id="UP000790709">
    <property type="component" value="Unassembled WGS sequence"/>
</dbReference>
<accession>A0ACB8BJE7</accession>
<reference evidence="1" key="1">
    <citation type="journal article" date="2021" name="New Phytol.">
        <title>Evolutionary innovations through gain and loss of genes in the ectomycorrhizal Boletales.</title>
        <authorList>
            <person name="Wu G."/>
            <person name="Miyauchi S."/>
            <person name="Morin E."/>
            <person name="Kuo A."/>
            <person name="Drula E."/>
            <person name="Varga T."/>
            <person name="Kohler A."/>
            <person name="Feng B."/>
            <person name="Cao Y."/>
            <person name="Lipzen A."/>
            <person name="Daum C."/>
            <person name="Hundley H."/>
            <person name="Pangilinan J."/>
            <person name="Johnson J."/>
            <person name="Barry K."/>
            <person name="LaButti K."/>
            <person name="Ng V."/>
            <person name="Ahrendt S."/>
            <person name="Min B."/>
            <person name="Choi I.G."/>
            <person name="Park H."/>
            <person name="Plett J.M."/>
            <person name="Magnuson J."/>
            <person name="Spatafora J.W."/>
            <person name="Nagy L.G."/>
            <person name="Henrissat B."/>
            <person name="Grigoriev I.V."/>
            <person name="Yang Z.L."/>
            <person name="Xu J."/>
            <person name="Martin F.M."/>
        </authorList>
    </citation>
    <scope>NUCLEOTIDE SEQUENCE</scope>
    <source>
        <strain evidence="1">KUC20120723A-06</strain>
    </source>
</reference>
<keyword evidence="1" id="KW-0808">Transferase</keyword>
<dbReference type="EMBL" id="MU266394">
    <property type="protein sequence ID" value="KAH7925844.1"/>
    <property type="molecule type" value="Genomic_DNA"/>
</dbReference>
<organism evidence="1 2">
    <name type="scientific">Leucogyrophana mollusca</name>
    <dbReference type="NCBI Taxonomy" id="85980"/>
    <lineage>
        <taxon>Eukaryota</taxon>
        <taxon>Fungi</taxon>
        <taxon>Dikarya</taxon>
        <taxon>Basidiomycota</taxon>
        <taxon>Agaricomycotina</taxon>
        <taxon>Agaricomycetes</taxon>
        <taxon>Agaricomycetidae</taxon>
        <taxon>Boletales</taxon>
        <taxon>Boletales incertae sedis</taxon>
        <taxon>Leucogyrophana</taxon>
    </lineage>
</organism>
<evidence type="ECO:0000313" key="2">
    <source>
        <dbReference type="Proteomes" id="UP000790709"/>
    </source>
</evidence>
<gene>
    <name evidence="1" type="ORF">BV22DRAFT_1033549</name>
</gene>
<proteinExistence type="predicted"/>